<evidence type="ECO:0000313" key="2">
    <source>
        <dbReference type="EMBL" id="EME40464.1"/>
    </source>
</evidence>
<dbReference type="PANTHER" id="PTHR42085:SF2">
    <property type="entry name" value="F-BOX DOMAIN-CONTAINING PROTEIN"/>
    <property type="match status" value="1"/>
</dbReference>
<dbReference type="OrthoDB" id="3858011at2759"/>
<reference evidence="3" key="1">
    <citation type="journal article" date="2012" name="PLoS Genet.">
        <title>The genomes of the fungal plant pathogens Cladosporium fulvum and Dothistroma septosporum reveal adaptation to different hosts and lifestyles but also signatures of common ancestry.</title>
        <authorList>
            <person name="de Wit P.J.G.M."/>
            <person name="van der Burgt A."/>
            <person name="Oekmen B."/>
            <person name="Stergiopoulos I."/>
            <person name="Abd-Elsalam K.A."/>
            <person name="Aerts A.L."/>
            <person name="Bahkali A.H."/>
            <person name="Beenen H.G."/>
            <person name="Chettri P."/>
            <person name="Cox M.P."/>
            <person name="Datema E."/>
            <person name="de Vries R.P."/>
            <person name="Dhillon B."/>
            <person name="Ganley A.R."/>
            <person name="Griffiths S.A."/>
            <person name="Guo Y."/>
            <person name="Hamelin R.C."/>
            <person name="Henrissat B."/>
            <person name="Kabir M.S."/>
            <person name="Jashni M.K."/>
            <person name="Kema G."/>
            <person name="Klaubauf S."/>
            <person name="Lapidus A."/>
            <person name="Levasseur A."/>
            <person name="Lindquist E."/>
            <person name="Mehrabi R."/>
            <person name="Ohm R.A."/>
            <person name="Owen T.J."/>
            <person name="Salamov A."/>
            <person name="Schwelm A."/>
            <person name="Schijlen E."/>
            <person name="Sun H."/>
            <person name="van den Burg H.A."/>
            <person name="van Ham R.C.H.J."/>
            <person name="Zhang S."/>
            <person name="Goodwin S.B."/>
            <person name="Grigoriev I.V."/>
            <person name="Collemare J."/>
            <person name="Bradshaw R.E."/>
        </authorList>
    </citation>
    <scope>NUCLEOTIDE SEQUENCE [LARGE SCALE GENOMIC DNA]</scope>
    <source>
        <strain evidence="3">NZE10 / CBS 128990</strain>
    </source>
</reference>
<dbReference type="HOGENOM" id="CLU_1224751_0_0_1"/>
<keyword evidence="3" id="KW-1185">Reference proteome</keyword>
<dbReference type="Proteomes" id="UP000016933">
    <property type="component" value="Unassembled WGS sequence"/>
</dbReference>
<evidence type="ECO:0000256" key="1">
    <source>
        <dbReference type="SAM" id="MobiDB-lite"/>
    </source>
</evidence>
<proteinExistence type="predicted"/>
<dbReference type="InterPro" id="IPR038883">
    <property type="entry name" value="AN11006-like"/>
</dbReference>
<dbReference type="AlphaFoldDB" id="N1PEC2"/>
<dbReference type="PANTHER" id="PTHR42085">
    <property type="entry name" value="F-BOX DOMAIN-CONTAINING PROTEIN"/>
    <property type="match status" value="1"/>
</dbReference>
<sequence length="226" mass="25950">MARTKNYEDAIGRKHKNMPRRQEVTQRCVGSPLKNPDDQRDSRLMGSTAELRNKIWEHVFQDSVVKLRDRRKNYIELCLNAPGLLVSCKQVYPEAVGIYYTNTAFKVWYTAKRLRCKTACTPTRLPEFLHGIGKEKASLIRNIYLNDRRDDWRTDTPRELIISRSQSAAWTLHQGMLEVQQAYGITVAPGVLKGRLVTCEGEDLWTSRPGKAKDELLAKLAEKCQA</sequence>
<dbReference type="EMBL" id="KB446543">
    <property type="protein sequence ID" value="EME40464.1"/>
    <property type="molecule type" value="Genomic_DNA"/>
</dbReference>
<protein>
    <submittedName>
        <fullName evidence="2">Uncharacterized protein</fullName>
    </submittedName>
</protein>
<feature type="region of interest" description="Disordered" evidence="1">
    <location>
        <begin position="1"/>
        <end position="42"/>
    </location>
</feature>
<gene>
    <name evidence="2" type="ORF">DOTSEDRAFT_55678</name>
</gene>
<name>N1PEC2_DOTSN</name>
<organism evidence="2 3">
    <name type="scientific">Dothistroma septosporum (strain NZE10 / CBS 128990)</name>
    <name type="common">Red band needle blight fungus</name>
    <name type="synonym">Mycosphaerella pini</name>
    <dbReference type="NCBI Taxonomy" id="675120"/>
    <lineage>
        <taxon>Eukaryota</taxon>
        <taxon>Fungi</taxon>
        <taxon>Dikarya</taxon>
        <taxon>Ascomycota</taxon>
        <taxon>Pezizomycotina</taxon>
        <taxon>Dothideomycetes</taxon>
        <taxon>Dothideomycetidae</taxon>
        <taxon>Mycosphaerellales</taxon>
        <taxon>Mycosphaerellaceae</taxon>
        <taxon>Dothistroma</taxon>
    </lineage>
</organism>
<feature type="compositionally biased region" description="Basic and acidic residues" evidence="1">
    <location>
        <begin position="1"/>
        <end position="12"/>
    </location>
</feature>
<accession>N1PEC2</accession>
<reference evidence="2 3" key="2">
    <citation type="journal article" date="2012" name="PLoS Pathog.">
        <title>Diverse lifestyles and strategies of plant pathogenesis encoded in the genomes of eighteen Dothideomycetes fungi.</title>
        <authorList>
            <person name="Ohm R.A."/>
            <person name="Feau N."/>
            <person name="Henrissat B."/>
            <person name="Schoch C.L."/>
            <person name="Horwitz B.A."/>
            <person name="Barry K.W."/>
            <person name="Condon B.J."/>
            <person name="Copeland A.C."/>
            <person name="Dhillon B."/>
            <person name="Glaser F."/>
            <person name="Hesse C.N."/>
            <person name="Kosti I."/>
            <person name="LaButti K."/>
            <person name="Lindquist E.A."/>
            <person name="Lucas S."/>
            <person name="Salamov A.A."/>
            <person name="Bradshaw R.E."/>
            <person name="Ciuffetti L."/>
            <person name="Hamelin R.C."/>
            <person name="Kema G.H.J."/>
            <person name="Lawrence C."/>
            <person name="Scott J.A."/>
            <person name="Spatafora J.W."/>
            <person name="Turgeon B.G."/>
            <person name="de Wit P.J.G.M."/>
            <person name="Zhong S."/>
            <person name="Goodwin S.B."/>
            <person name="Grigoriev I.V."/>
        </authorList>
    </citation>
    <scope>NUCLEOTIDE SEQUENCE [LARGE SCALE GENOMIC DNA]</scope>
    <source>
        <strain evidence="3">NZE10 / CBS 128990</strain>
    </source>
</reference>
<evidence type="ECO:0000313" key="3">
    <source>
        <dbReference type="Proteomes" id="UP000016933"/>
    </source>
</evidence>